<proteinExistence type="predicted"/>
<dbReference type="EMBL" id="BARS01058424">
    <property type="protein sequence ID" value="GAG48313.1"/>
    <property type="molecule type" value="Genomic_DNA"/>
</dbReference>
<sequence>LDDYLGKEIGPQQEGQFHQHILANSIHRLGYRVVNNPIGVPDIEAWLESATEAPAISIRSRIQGWDPQTDPLATVREQLLRLTDEELDEVERIADD</sequence>
<organism evidence="1">
    <name type="scientific">marine sediment metagenome</name>
    <dbReference type="NCBI Taxonomy" id="412755"/>
    <lineage>
        <taxon>unclassified sequences</taxon>
        <taxon>metagenomes</taxon>
        <taxon>ecological metagenomes</taxon>
    </lineage>
</organism>
<feature type="non-terminal residue" evidence="1">
    <location>
        <position position="1"/>
    </location>
</feature>
<protein>
    <submittedName>
        <fullName evidence="1">Uncharacterized protein</fullName>
    </submittedName>
</protein>
<reference evidence="1" key="1">
    <citation type="journal article" date="2014" name="Front. Microbiol.">
        <title>High frequency of phylogenetically diverse reductive dehalogenase-homologous genes in deep subseafloor sedimentary metagenomes.</title>
        <authorList>
            <person name="Kawai M."/>
            <person name="Futagami T."/>
            <person name="Toyoda A."/>
            <person name="Takaki Y."/>
            <person name="Nishi S."/>
            <person name="Hori S."/>
            <person name="Arai W."/>
            <person name="Tsubouchi T."/>
            <person name="Morono Y."/>
            <person name="Uchiyama I."/>
            <person name="Ito T."/>
            <person name="Fujiyama A."/>
            <person name="Inagaki F."/>
            <person name="Takami H."/>
        </authorList>
    </citation>
    <scope>NUCLEOTIDE SEQUENCE</scope>
    <source>
        <strain evidence="1">Expedition CK06-06</strain>
    </source>
</reference>
<name>X0YI96_9ZZZZ</name>
<dbReference type="AlphaFoldDB" id="X0YI96"/>
<accession>X0YI96</accession>
<comment type="caution">
    <text evidence="1">The sequence shown here is derived from an EMBL/GenBank/DDBJ whole genome shotgun (WGS) entry which is preliminary data.</text>
</comment>
<evidence type="ECO:0000313" key="1">
    <source>
        <dbReference type="EMBL" id="GAG48313.1"/>
    </source>
</evidence>
<gene>
    <name evidence="1" type="ORF">S01H1_85208</name>
</gene>